<dbReference type="GO" id="GO:0016787">
    <property type="term" value="F:hydrolase activity"/>
    <property type="evidence" value="ECO:0007669"/>
    <property type="project" value="UniProtKB-KW"/>
</dbReference>
<dbReference type="InterPro" id="IPR029058">
    <property type="entry name" value="AB_hydrolase_fold"/>
</dbReference>
<keyword evidence="2" id="KW-0378">Hydrolase</keyword>
<gene>
    <name evidence="2" type="ORF">IAA55_09335</name>
</gene>
<comment type="caution">
    <text evidence="2">The sequence shown here is derived from an EMBL/GenBank/DDBJ whole genome shotgun (WGS) entry which is preliminary data.</text>
</comment>
<reference evidence="2" key="2">
    <citation type="journal article" date="2021" name="PeerJ">
        <title>Extensive microbial diversity within the chicken gut microbiome revealed by metagenomics and culture.</title>
        <authorList>
            <person name="Gilroy R."/>
            <person name="Ravi A."/>
            <person name="Getino M."/>
            <person name="Pursley I."/>
            <person name="Horton D.L."/>
            <person name="Alikhan N.F."/>
            <person name="Baker D."/>
            <person name="Gharbi K."/>
            <person name="Hall N."/>
            <person name="Watson M."/>
            <person name="Adriaenssens E.M."/>
            <person name="Foster-Nyarko E."/>
            <person name="Jarju S."/>
            <person name="Secka A."/>
            <person name="Antonio M."/>
            <person name="Oren A."/>
            <person name="Chaudhuri R.R."/>
            <person name="La Ragione R."/>
            <person name="Hildebrand F."/>
            <person name="Pallen M.J."/>
        </authorList>
    </citation>
    <scope>NUCLEOTIDE SEQUENCE</scope>
    <source>
        <strain evidence="2">ChiSjej5B23-6657</strain>
    </source>
</reference>
<organism evidence="2 3">
    <name type="scientific">Candidatus Pullilachnospira gallistercoris</name>
    <dbReference type="NCBI Taxonomy" id="2840911"/>
    <lineage>
        <taxon>Bacteria</taxon>
        <taxon>Bacillati</taxon>
        <taxon>Bacillota</taxon>
        <taxon>Clostridia</taxon>
        <taxon>Lachnospirales</taxon>
        <taxon>Lachnospiraceae</taxon>
        <taxon>Lachnospiraceae incertae sedis</taxon>
        <taxon>Candidatus Pullilachnospira</taxon>
    </lineage>
</organism>
<dbReference type="AlphaFoldDB" id="A0A9D1EAP2"/>
<dbReference type="Proteomes" id="UP000823912">
    <property type="component" value="Unassembled WGS sequence"/>
</dbReference>
<dbReference type="Pfam" id="PF20434">
    <property type="entry name" value="BD-FAE"/>
    <property type="match status" value="1"/>
</dbReference>
<protein>
    <submittedName>
        <fullName evidence="2">Alpha/beta hydrolase</fullName>
    </submittedName>
</protein>
<proteinExistence type="predicted"/>
<feature type="domain" description="BD-FAE-like" evidence="1">
    <location>
        <begin position="157"/>
        <end position="259"/>
    </location>
</feature>
<accession>A0A9D1EAP2</accession>
<dbReference type="InterPro" id="IPR049492">
    <property type="entry name" value="BD-FAE-like_dom"/>
</dbReference>
<reference evidence="2" key="1">
    <citation type="submission" date="2020-10" db="EMBL/GenBank/DDBJ databases">
        <authorList>
            <person name="Gilroy R."/>
        </authorList>
    </citation>
    <scope>NUCLEOTIDE SEQUENCE</scope>
    <source>
        <strain evidence="2">ChiSjej5B23-6657</strain>
    </source>
</reference>
<name>A0A9D1EAP2_9FIRM</name>
<dbReference type="Gene3D" id="3.40.50.1820">
    <property type="entry name" value="alpha/beta hydrolase"/>
    <property type="match status" value="1"/>
</dbReference>
<evidence type="ECO:0000313" key="3">
    <source>
        <dbReference type="Proteomes" id="UP000823912"/>
    </source>
</evidence>
<dbReference type="EMBL" id="DVHM01000154">
    <property type="protein sequence ID" value="HIR71470.1"/>
    <property type="molecule type" value="Genomic_DNA"/>
</dbReference>
<evidence type="ECO:0000313" key="2">
    <source>
        <dbReference type="EMBL" id="HIR71470.1"/>
    </source>
</evidence>
<dbReference type="SUPFAM" id="SSF53474">
    <property type="entry name" value="alpha/beta-Hydrolases"/>
    <property type="match status" value="1"/>
</dbReference>
<sequence>MKILAVILLVLILAAAGLTFYVYRSKAMFLPALLGLGRFPQVKKESYYNGDGTFRQATADDSMAFLMQHPVFGGYKHMFFNAEDNVLKSIAPASYSAFMKAQGREEQLESSLESFNYLTAQVQQGRAWLLSDLYPEEDVEKDPYKSHLTGMFYQGEEGKPLAIVVPGGGFISNVTDCEGYPVAMELHRRGYSVLVLSYPIGKQLGQTEQVKQAEQACRELVQAVRYLNDHQEQLNINMEDFAIFGFSAGGMMTTSYAFAHYADSCHKHELPRPTAIFPIYGLDWNVEPLPMDRGLAVFSVVGREDPYGFGMIEEKIPALTETLGEENVSIRVYDHLGHGFGLGTETVAKNWLQEAVDFWEAHR</sequence>
<evidence type="ECO:0000259" key="1">
    <source>
        <dbReference type="Pfam" id="PF20434"/>
    </source>
</evidence>